<sequence>MGQTARENEISLNTSLNASIFIPYPGPPTAPLPTDRDAKIKLLKAHHHKVRGNIVTAFILEKEQLLSKFKDDIAKHKSGIESGRNDNGLKTFRSTDRELSVSVKEDAREKNDEKELEALGWLRGPRWLLLLQSEDVKKGVWELPKEELDRRESRLKKETEGHTGEEYEWKMKDFYNHEQRSTSPQPVGVGESEGERDNEGDIVMGGLDLSNVSPTQLFIPANTRTPFEIQHKFNLDLQKLLETGIKKLKEYNQHTEMVMARYKQDLGAAIIDRLGKDTSGGGTLKSAGQKVQSVPSPSKPIEGILKRKSVSMQSPSDTLSGILKKSATIHIPTEKGGTALKKSVSIQIPPSHQNAISDAPSLIQSPMEMTGSALRKVRLDDHFWNSASPSPSSMNAPSYPQQFQFPTNIPTGLASSDTFKQPSNSSSVPQSPSTPSARTGSRDYQNGKIGKTFVSSSNWYGSGFHNLDIRTHDMIQIIDHIFGDTYEGLNKETQQRGKFNIKYFLGDLDSMMPIDQVGKIFTSSSDYAPKLGSDYCNLEIRSGDKIKIKKYHSKFAYTGLNMTSHKTGIFNLNFYWKDIEVADDINRNSMLSGPKNDSNDDHNSPVGKTLTAIDTWGPKHDKDASNLSIKIGDKITINKYINGITYTGLNERSRKTGQFSMGCFREDIEHPFFVSSPNFIGKTFISSHTPNPQRQRGTTDELEIRAGDEIKIIGPNSENMYGGYNVKTERAGQFNIESFRRDIDPLDNVGKIFTATSSLQTSDLTALRIEIGDNIKILSFMGYGFYNGHNLRSGQTTGRFFIDQFQNDIKAARKPPNDSEYSRTEVEPANKISPPKNGNIEKPGFSFSIKGTAKNLPSGQTDIRRLSNGMPIVTENGENGRGADSIEKLARRGI</sequence>
<dbReference type="AlphaFoldDB" id="W9C7M4"/>
<dbReference type="HOGENOM" id="CLU_292246_0_0_1"/>
<feature type="region of interest" description="Disordered" evidence="1">
    <location>
        <begin position="812"/>
        <end position="840"/>
    </location>
</feature>
<proteinExistence type="predicted"/>
<comment type="caution">
    <text evidence="2">The sequence shown here is derived from an EMBL/GenBank/DDBJ whole genome shotgun (WGS) entry which is preliminary data.</text>
</comment>
<protein>
    <submittedName>
        <fullName evidence="2">Uncharacterized protein</fullName>
    </submittedName>
</protein>
<feature type="compositionally biased region" description="Low complexity" evidence="1">
    <location>
        <begin position="422"/>
        <end position="436"/>
    </location>
</feature>
<keyword evidence="3" id="KW-1185">Reference proteome</keyword>
<feature type="compositionally biased region" description="Basic and acidic residues" evidence="1">
    <location>
        <begin position="815"/>
        <end position="828"/>
    </location>
</feature>
<feature type="region of interest" description="Disordered" evidence="1">
    <location>
        <begin position="282"/>
        <end position="301"/>
    </location>
</feature>
<gene>
    <name evidence="2" type="ORF">SBOR_6824</name>
</gene>
<dbReference type="Proteomes" id="UP000019487">
    <property type="component" value="Unassembled WGS sequence"/>
</dbReference>
<reference evidence="2 3" key="1">
    <citation type="journal article" date="2014" name="Genome Announc.">
        <title>Draft genome sequence of Sclerotinia borealis, a psychrophilic plant pathogenic fungus.</title>
        <authorList>
            <person name="Mardanov A.V."/>
            <person name="Beletsky A.V."/>
            <person name="Kadnikov V.V."/>
            <person name="Ignatov A.N."/>
            <person name="Ravin N.V."/>
        </authorList>
    </citation>
    <scope>NUCLEOTIDE SEQUENCE [LARGE SCALE GENOMIC DNA]</scope>
    <source>
        <strain evidence="3">F-4157</strain>
    </source>
</reference>
<evidence type="ECO:0000256" key="1">
    <source>
        <dbReference type="SAM" id="MobiDB-lite"/>
    </source>
</evidence>
<dbReference type="STRING" id="1432307.W9C7M4"/>
<accession>W9C7M4</accession>
<feature type="region of interest" description="Disordered" evidence="1">
    <location>
        <begin position="388"/>
        <end position="447"/>
    </location>
</feature>
<organism evidence="2 3">
    <name type="scientific">Sclerotinia borealis (strain F-4128)</name>
    <dbReference type="NCBI Taxonomy" id="1432307"/>
    <lineage>
        <taxon>Eukaryota</taxon>
        <taxon>Fungi</taxon>
        <taxon>Dikarya</taxon>
        <taxon>Ascomycota</taxon>
        <taxon>Pezizomycotina</taxon>
        <taxon>Leotiomycetes</taxon>
        <taxon>Helotiales</taxon>
        <taxon>Sclerotiniaceae</taxon>
        <taxon>Sclerotinia</taxon>
    </lineage>
</organism>
<evidence type="ECO:0000313" key="3">
    <source>
        <dbReference type="Proteomes" id="UP000019487"/>
    </source>
</evidence>
<feature type="compositionally biased region" description="Polar residues" evidence="1">
    <location>
        <begin position="399"/>
        <end position="421"/>
    </location>
</feature>
<dbReference type="OrthoDB" id="3546512at2759"/>
<evidence type="ECO:0000313" key="2">
    <source>
        <dbReference type="EMBL" id="ESZ92767.1"/>
    </source>
</evidence>
<name>W9C7M4_SCLBF</name>
<feature type="region of interest" description="Disordered" evidence="1">
    <location>
        <begin position="178"/>
        <end position="198"/>
    </location>
</feature>
<feature type="compositionally biased region" description="Low complexity" evidence="1">
    <location>
        <begin position="388"/>
        <end position="398"/>
    </location>
</feature>
<dbReference type="EMBL" id="AYSA01000363">
    <property type="protein sequence ID" value="ESZ92767.1"/>
    <property type="molecule type" value="Genomic_DNA"/>
</dbReference>